<accession>A0A7S3MT57</accession>
<proteinExistence type="predicted"/>
<evidence type="ECO:0000313" key="1">
    <source>
        <dbReference type="EMBL" id="CAE0322738.1"/>
    </source>
</evidence>
<protein>
    <submittedName>
        <fullName evidence="1">Uncharacterized protein</fullName>
    </submittedName>
</protein>
<dbReference type="AlphaFoldDB" id="A0A7S3MT57"/>
<reference evidence="1" key="1">
    <citation type="submission" date="2021-01" db="EMBL/GenBank/DDBJ databases">
        <authorList>
            <person name="Corre E."/>
            <person name="Pelletier E."/>
            <person name="Niang G."/>
            <person name="Scheremetjew M."/>
            <person name="Finn R."/>
            <person name="Kale V."/>
            <person name="Holt S."/>
            <person name="Cochrane G."/>
            <person name="Meng A."/>
            <person name="Brown T."/>
            <person name="Cohen L."/>
        </authorList>
    </citation>
    <scope>NUCLEOTIDE SEQUENCE</scope>
    <source>
        <strain evidence="1">S3</strain>
    </source>
</reference>
<name>A0A7S3MT57_9SPIT</name>
<organism evidence="1">
    <name type="scientific">Strombidium inclinatum</name>
    <dbReference type="NCBI Taxonomy" id="197538"/>
    <lineage>
        <taxon>Eukaryota</taxon>
        <taxon>Sar</taxon>
        <taxon>Alveolata</taxon>
        <taxon>Ciliophora</taxon>
        <taxon>Intramacronucleata</taxon>
        <taxon>Spirotrichea</taxon>
        <taxon>Oligotrichia</taxon>
        <taxon>Strombidiidae</taxon>
        <taxon>Strombidium</taxon>
    </lineage>
</organism>
<gene>
    <name evidence="1" type="ORF">SINC0208_LOCUS3322</name>
</gene>
<dbReference type="EMBL" id="HBIH01008100">
    <property type="protein sequence ID" value="CAE0322738.1"/>
    <property type="molecule type" value="Transcribed_RNA"/>
</dbReference>
<sequence>MGAQPLNGGFSALLDRWVLSISPGVLDSCCSILLRIFLKVGMYCIEIRLPLDLKALSQPRMLWTDLQVPDPVIIAPEAWLLFDRKALGDLVVLKGAFHA</sequence>